<keyword evidence="1" id="KW-0812">Transmembrane</keyword>
<reference evidence="3 4" key="1">
    <citation type="journal article" date="2013" name="Biodegradation">
        <title>Occurrence of 4-tert-butylphenol (4-t-BP) biodegradation in an aquatic sample caused by the presence of Spirodela polyrrhiza and isolation of a 4-t-BP-utilizing bacterium.</title>
        <authorList>
            <person name="Ogata Y."/>
            <person name="Toyama T."/>
            <person name="Yu N."/>
            <person name="Wang X."/>
            <person name="Sei K."/>
            <person name="Ike M."/>
        </authorList>
    </citation>
    <scope>NUCLEOTIDE SEQUENCE [LARGE SCALE GENOMIC DNA]</scope>
    <source>
        <strain evidence="3 4">OMI</strain>
    </source>
</reference>
<dbReference type="AlphaFoldDB" id="A0A292ZG96"/>
<dbReference type="InterPro" id="IPR050256">
    <property type="entry name" value="Glycosyltransferase_2"/>
</dbReference>
<dbReference type="PANTHER" id="PTHR48090">
    <property type="entry name" value="UNDECAPRENYL-PHOSPHATE 4-DEOXY-4-FORMAMIDO-L-ARABINOSE TRANSFERASE-RELATED"/>
    <property type="match status" value="1"/>
</dbReference>
<comment type="caution">
    <text evidence="3">The sequence shown here is derived from an EMBL/GenBank/DDBJ whole genome shotgun (WGS) entry which is preliminary data.</text>
</comment>
<keyword evidence="1" id="KW-0472">Membrane</keyword>
<keyword evidence="3" id="KW-0808">Transferase</keyword>
<dbReference type="CDD" id="cd06439">
    <property type="entry name" value="CESA_like_1"/>
    <property type="match status" value="1"/>
</dbReference>
<accession>A0A292ZG96</accession>
<keyword evidence="1" id="KW-1133">Transmembrane helix</keyword>
<dbReference type="InterPro" id="IPR001173">
    <property type="entry name" value="Glyco_trans_2-like"/>
</dbReference>
<sequence length="381" mass="41300">MGLLTDSIDLIAALALLLSLAAVAWPFLFYPLILRLLPTKAEQPAAGPPPSASLLFCAYNEAAAMPEKLANLAMLKARHPALEILAFDDGSSDETAALIEARGDLVTLLRGPGRSGKAHGMKLLAARAQGDVLIFTDANVMLDPDAIDNLLARYADPDIGGVLGSLHYMGDGESATASVGSLYWRIEERLKDEESRTGNVLGADGSIFSIRRALYPDFPDSVLDDLTVSMAVVFAGKRLVKAKDVIARERLVAGRGDEYRRKVRIAARAWHTHSHLRPQLRRMRGVDRFKYASRKIVRWFGGLFILTGIVAAGTLAMRISPMLYMVGGLTGVFILWRGLRSRGGPFAAAVDIVLAYFATLQGVAKAMTGRTVTIWNPAKSR</sequence>
<dbReference type="Proteomes" id="UP000221538">
    <property type="component" value="Unassembled WGS sequence"/>
</dbReference>
<protein>
    <submittedName>
        <fullName evidence="3">Glycosyl transferase, group 2 family protein</fullName>
    </submittedName>
</protein>
<feature type="transmembrane region" description="Helical" evidence="1">
    <location>
        <begin position="322"/>
        <end position="339"/>
    </location>
</feature>
<feature type="transmembrane region" description="Helical" evidence="1">
    <location>
        <begin position="12"/>
        <end position="33"/>
    </location>
</feature>
<evidence type="ECO:0000313" key="4">
    <source>
        <dbReference type="Proteomes" id="UP000221538"/>
    </source>
</evidence>
<dbReference type="Pfam" id="PF00535">
    <property type="entry name" value="Glycos_transf_2"/>
    <property type="match status" value="1"/>
</dbReference>
<feature type="domain" description="Glycosyltransferase 2-like" evidence="2">
    <location>
        <begin position="53"/>
        <end position="215"/>
    </location>
</feature>
<proteinExistence type="predicted"/>
<dbReference type="InterPro" id="IPR029044">
    <property type="entry name" value="Nucleotide-diphossugar_trans"/>
</dbReference>
<dbReference type="GO" id="GO:0016740">
    <property type="term" value="F:transferase activity"/>
    <property type="evidence" value="ECO:0007669"/>
    <property type="project" value="UniProtKB-KW"/>
</dbReference>
<evidence type="ECO:0000313" key="3">
    <source>
        <dbReference type="EMBL" id="GAY21879.1"/>
    </source>
</evidence>
<dbReference type="SUPFAM" id="SSF53448">
    <property type="entry name" value="Nucleotide-diphospho-sugar transferases"/>
    <property type="match status" value="1"/>
</dbReference>
<reference evidence="3 4" key="2">
    <citation type="journal article" date="2013" name="Environ. Sci. Technol.">
        <title>The 4-tert-butylphenol-utilizing bacterium Sphingobium fuliginis OMI can degrade bisphenols via phenolic ring hydroxylation and meta-cleavage pathway.</title>
        <authorList>
            <person name="Ogata Y."/>
            <person name="Goda S."/>
            <person name="Toyama T."/>
            <person name="Sei K."/>
            <person name="Ike M."/>
        </authorList>
    </citation>
    <scope>NUCLEOTIDE SEQUENCE [LARGE SCALE GENOMIC DNA]</scope>
    <source>
        <strain evidence="3 4">OMI</strain>
    </source>
</reference>
<dbReference type="PANTHER" id="PTHR48090:SF6">
    <property type="entry name" value="SLR5056 PROTEIN"/>
    <property type="match status" value="1"/>
</dbReference>
<feature type="transmembrane region" description="Helical" evidence="1">
    <location>
        <begin position="296"/>
        <end position="316"/>
    </location>
</feature>
<organism evidence="3 4">
    <name type="scientific">Sphingobium fuliginis (strain ATCC 27551)</name>
    <dbReference type="NCBI Taxonomy" id="336203"/>
    <lineage>
        <taxon>Bacteria</taxon>
        <taxon>Pseudomonadati</taxon>
        <taxon>Pseudomonadota</taxon>
        <taxon>Alphaproteobacteria</taxon>
        <taxon>Sphingomonadales</taxon>
        <taxon>Sphingomonadaceae</taxon>
        <taxon>Sphingobium</taxon>
    </lineage>
</organism>
<gene>
    <name evidence="3" type="ORF">SFOMI_2432</name>
</gene>
<name>A0A292ZG96_SPHSA</name>
<feature type="transmembrane region" description="Helical" evidence="1">
    <location>
        <begin position="346"/>
        <end position="364"/>
    </location>
</feature>
<dbReference type="EMBL" id="BEWI01000031">
    <property type="protein sequence ID" value="GAY21879.1"/>
    <property type="molecule type" value="Genomic_DNA"/>
</dbReference>
<evidence type="ECO:0000259" key="2">
    <source>
        <dbReference type="Pfam" id="PF00535"/>
    </source>
</evidence>
<dbReference type="Gene3D" id="3.90.550.10">
    <property type="entry name" value="Spore Coat Polysaccharide Biosynthesis Protein SpsA, Chain A"/>
    <property type="match status" value="1"/>
</dbReference>
<evidence type="ECO:0000256" key="1">
    <source>
        <dbReference type="SAM" id="Phobius"/>
    </source>
</evidence>